<evidence type="ECO:0000256" key="10">
    <source>
        <dbReference type="SAM" id="MobiDB-lite"/>
    </source>
</evidence>
<dbReference type="InterPro" id="IPR000719">
    <property type="entry name" value="Prot_kinase_dom"/>
</dbReference>
<dbReference type="GO" id="GO:0005524">
    <property type="term" value="F:ATP binding"/>
    <property type="evidence" value="ECO:0007669"/>
    <property type="project" value="UniProtKB-KW"/>
</dbReference>
<dbReference type="Gene3D" id="1.10.510.10">
    <property type="entry name" value="Transferase(Phosphotransferase) domain 1"/>
    <property type="match status" value="1"/>
</dbReference>
<feature type="domain" description="Protein kinase" evidence="11">
    <location>
        <begin position="61"/>
        <end position="318"/>
    </location>
</feature>
<dbReference type="EC" id="2.7.12.2" evidence="6"/>
<organism evidence="12 13">
    <name type="scientific">Perkinsus olseni</name>
    <name type="common">Perkinsus atlanticus</name>
    <dbReference type="NCBI Taxonomy" id="32597"/>
    <lineage>
        <taxon>Eukaryota</taxon>
        <taxon>Sar</taxon>
        <taxon>Alveolata</taxon>
        <taxon>Perkinsozoa</taxon>
        <taxon>Perkinsea</taxon>
        <taxon>Perkinsida</taxon>
        <taxon>Perkinsidae</taxon>
        <taxon>Perkinsus</taxon>
    </lineage>
</organism>
<sequence>MPRRPLLLLEDTVVDQTISGTWSIADDGTLCHKQTGISIGQKGLKDGHREFSIDPEDIEVDDDDCILGRGACGIVTKAVHKQTGTWLAIKAVRVEDKDKRAQLMTDIQALILAQKCEFLVQLYAAYVHKASGCVHVALELMDRGSLEDFTRKIPGKVWPERMLAIAMWQTVEGIRHLHCHHALHRDIKPGNILINSEGQVKLTDFGIAKNLNTTVGLCSTFVGTATYMSPERAIGQDYTYPADIWSVGMVAYELATGHYPFSSITSFPALFDWLCNKDPPRLDSTKFSPELCDFVEKTLMKDPTARASAGDLLNAPWLKPIATGDHEAARKRAGRVDDVGTQISFLMTSLPLPSRSGSNSSTPATGGGLDDDGQASVAESEEERICMAQRNAILNQTVEVSATAPSAQEGRRRSSSRSVTFESPDGGESIKHGSRSSMTDVEASHRREDDDDVKNSTDP</sequence>
<dbReference type="PANTHER" id="PTHR48013">
    <property type="entry name" value="DUAL SPECIFICITY MITOGEN-ACTIVATED PROTEIN KINASE KINASE 5-RELATED"/>
    <property type="match status" value="1"/>
</dbReference>
<evidence type="ECO:0000256" key="4">
    <source>
        <dbReference type="ARBA" id="ARBA00022840"/>
    </source>
</evidence>
<dbReference type="AlphaFoldDB" id="A0A7J6NYJ4"/>
<dbReference type="PANTHER" id="PTHR48013:SF9">
    <property type="entry name" value="DUAL SPECIFICITY MITOGEN-ACTIVATED PROTEIN KINASE KINASE 5"/>
    <property type="match status" value="1"/>
</dbReference>
<evidence type="ECO:0000256" key="8">
    <source>
        <dbReference type="ARBA" id="ARBA00049299"/>
    </source>
</evidence>
<accession>A0A7J6NYJ4</accession>
<evidence type="ECO:0000259" key="11">
    <source>
        <dbReference type="PROSITE" id="PS50011"/>
    </source>
</evidence>
<evidence type="ECO:0000256" key="5">
    <source>
        <dbReference type="ARBA" id="ARBA00038035"/>
    </source>
</evidence>
<keyword evidence="2" id="KW-0547">Nucleotide-binding</keyword>
<comment type="catalytic activity">
    <reaction evidence="9">
        <text>L-tyrosyl-[protein] + ATP = O-phospho-L-tyrosyl-[protein] + ADP + H(+)</text>
        <dbReference type="Rhea" id="RHEA:10596"/>
        <dbReference type="Rhea" id="RHEA-COMP:10136"/>
        <dbReference type="Rhea" id="RHEA-COMP:20101"/>
        <dbReference type="ChEBI" id="CHEBI:15378"/>
        <dbReference type="ChEBI" id="CHEBI:30616"/>
        <dbReference type="ChEBI" id="CHEBI:46858"/>
        <dbReference type="ChEBI" id="CHEBI:61978"/>
        <dbReference type="ChEBI" id="CHEBI:456216"/>
        <dbReference type="EC" id="2.7.12.2"/>
    </reaction>
</comment>
<comment type="catalytic activity">
    <reaction evidence="8">
        <text>L-threonyl-[protein] + ATP = O-phospho-L-threonyl-[protein] + ADP + H(+)</text>
        <dbReference type="Rhea" id="RHEA:46608"/>
        <dbReference type="Rhea" id="RHEA-COMP:11060"/>
        <dbReference type="Rhea" id="RHEA-COMP:11605"/>
        <dbReference type="ChEBI" id="CHEBI:15378"/>
        <dbReference type="ChEBI" id="CHEBI:30013"/>
        <dbReference type="ChEBI" id="CHEBI:30616"/>
        <dbReference type="ChEBI" id="CHEBI:61977"/>
        <dbReference type="ChEBI" id="CHEBI:456216"/>
        <dbReference type="EC" id="2.7.12.2"/>
    </reaction>
</comment>
<evidence type="ECO:0000256" key="1">
    <source>
        <dbReference type="ARBA" id="ARBA00022679"/>
    </source>
</evidence>
<dbReference type="GO" id="GO:0004708">
    <property type="term" value="F:MAP kinase kinase activity"/>
    <property type="evidence" value="ECO:0007669"/>
    <property type="project" value="UniProtKB-EC"/>
</dbReference>
<gene>
    <name evidence="12" type="primary">MKK5_1</name>
    <name evidence="12" type="ORF">FOZ60_002252</name>
</gene>
<evidence type="ECO:0000256" key="6">
    <source>
        <dbReference type="ARBA" id="ARBA00038999"/>
    </source>
</evidence>
<evidence type="ECO:0000313" key="13">
    <source>
        <dbReference type="Proteomes" id="UP000541610"/>
    </source>
</evidence>
<dbReference type="Gene3D" id="3.30.200.20">
    <property type="entry name" value="Phosphorylase Kinase, domain 1"/>
    <property type="match status" value="1"/>
</dbReference>
<evidence type="ECO:0000313" key="12">
    <source>
        <dbReference type="EMBL" id="KAF4688878.1"/>
    </source>
</evidence>
<keyword evidence="3 12" id="KW-0418">Kinase</keyword>
<comment type="caution">
    <text evidence="12">The sequence shown here is derived from an EMBL/GenBank/DDBJ whole genome shotgun (WGS) entry which is preliminary data.</text>
</comment>
<dbReference type="SUPFAM" id="SSF56112">
    <property type="entry name" value="Protein kinase-like (PK-like)"/>
    <property type="match status" value="1"/>
</dbReference>
<feature type="compositionally biased region" description="Polar residues" evidence="10">
    <location>
        <begin position="355"/>
        <end position="364"/>
    </location>
</feature>
<keyword evidence="1" id="KW-0808">Transferase</keyword>
<proteinExistence type="inferred from homology"/>
<feature type="region of interest" description="Disordered" evidence="10">
    <location>
        <begin position="348"/>
        <end position="383"/>
    </location>
</feature>
<dbReference type="SMART" id="SM00220">
    <property type="entry name" value="S_TKc"/>
    <property type="match status" value="1"/>
</dbReference>
<protein>
    <recommendedName>
        <fullName evidence="6">mitogen-activated protein kinase kinase</fullName>
        <ecNumber evidence="6">2.7.12.2</ecNumber>
    </recommendedName>
</protein>
<reference evidence="12 13" key="1">
    <citation type="submission" date="2020-04" db="EMBL/GenBank/DDBJ databases">
        <title>Perkinsus olseni comparative genomics.</title>
        <authorList>
            <person name="Bogema D.R."/>
        </authorList>
    </citation>
    <scope>NUCLEOTIDE SEQUENCE [LARGE SCALE GENOMIC DNA]</scope>
    <source>
        <strain evidence="12">00978-12</strain>
    </source>
</reference>
<dbReference type="PROSITE" id="PS50011">
    <property type="entry name" value="PROTEIN_KINASE_DOM"/>
    <property type="match status" value="1"/>
</dbReference>
<comment type="catalytic activity">
    <reaction evidence="7">
        <text>L-seryl-[protein] + ATP = O-phospho-L-seryl-[protein] + ADP + H(+)</text>
        <dbReference type="Rhea" id="RHEA:17989"/>
        <dbReference type="Rhea" id="RHEA-COMP:9863"/>
        <dbReference type="Rhea" id="RHEA-COMP:11604"/>
        <dbReference type="ChEBI" id="CHEBI:15378"/>
        <dbReference type="ChEBI" id="CHEBI:29999"/>
        <dbReference type="ChEBI" id="CHEBI:30616"/>
        <dbReference type="ChEBI" id="CHEBI:83421"/>
        <dbReference type="ChEBI" id="CHEBI:456216"/>
        <dbReference type="EC" id="2.7.12.2"/>
    </reaction>
</comment>
<feature type="compositionally biased region" description="Basic and acidic residues" evidence="10">
    <location>
        <begin position="442"/>
        <end position="459"/>
    </location>
</feature>
<evidence type="ECO:0000256" key="3">
    <source>
        <dbReference type="ARBA" id="ARBA00022777"/>
    </source>
</evidence>
<dbReference type="Pfam" id="PF00069">
    <property type="entry name" value="Pkinase"/>
    <property type="match status" value="1"/>
</dbReference>
<dbReference type="OrthoDB" id="10252354at2759"/>
<evidence type="ECO:0000256" key="7">
    <source>
        <dbReference type="ARBA" id="ARBA00049014"/>
    </source>
</evidence>
<name>A0A7J6NYJ4_PEROL</name>
<dbReference type="InterPro" id="IPR011009">
    <property type="entry name" value="Kinase-like_dom_sf"/>
</dbReference>
<comment type="similarity">
    <text evidence="5">Belongs to the protein kinase superfamily. STE Ser/Thr protein kinase family. MAP kinase kinase subfamily.</text>
</comment>
<dbReference type="EMBL" id="JABANP010000139">
    <property type="protein sequence ID" value="KAF4688878.1"/>
    <property type="molecule type" value="Genomic_DNA"/>
</dbReference>
<keyword evidence="4" id="KW-0067">ATP-binding</keyword>
<evidence type="ECO:0000256" key="9">
    <source>
        <dbReference type="ARBA" id="ARBA00051693"/>
    </source>
</evidence>
<feature type="region of interest" description="Disordered" evidence="10">
    <location>
        <begin position="399"/>
        <end position="459"/>
    </location>
</feature>
<evidence type="ECO:0000256" key="2">
    <source>
        <dbReference type="ARBA" id="ARBA00022741"/>
    </source>
</evidence>
<dbReference type="Proteomes" id="UP000541610">
    <property type="component" value="Unassembled WGS sequence"/>
</dbReference>